<dbReference type="InterPro" id="IPR011009">
    <property type="entry name" value="Kinase-like_dom_sf"/>
</dbReference>
<comment type="caution">
    <text evidence="3">The sequence shown here is derived from an EMBL/GenBank/DDBJ whole genome shotgun (WGS) entry which is preliminary data.</text>
</comment>
<dbReference type="InterPro" id="IPR008271">
    <property type="entry name" value="Ser/Thr_kinase_AS"/>
</dbReference>
<dbReference type="PROSITE" id="PS50007">
    <property type="entry name" value="PIPLC_X_DOMAIN"/>
    <property type="match status" value="1"/>
</dbReference>
<protein>
    <submittedName>
        <fullName evidence="3">AAA family ATPase</fullName>
    </submittedName>
</protein>
<dbReference type="InterPro" id="IPR001932">
    <property type="entry name" value="PPM-type_phosphatase-like_dom"/>
</dbReference>
<evidence type="ECO:0000313" key="3">
    <source>
        <dbReference type="EMBL" id="MCT7967843.1"/>
    </source>
</evidence>
<reference evidence="3 4" key="1">
    <citation type="journal article" date="2022" name="Front. Microbiol.">
        <title>High genomic differentiation and limited gene flow indicate recent cryptic speciation within the genus Laspinema (cyanobacteria).</title>
        <authorList>
            <person name="Stanojkovic A."/>
            <person name="Skoupy S."/>
            <person name="Skaloud P."/>
            <person name="Dvorak P."/>
        </authorList>
    </citation>
    <scope>NUCLEOTIDE SEQUENCE [LARGE SCALE GENOMIC DNA]</scope>
    <source>
        <strain evidence="3 4">D2a</strain>
    </source>
</reference>
<dbReference type="InterPro" id="IPR029016">
    <property type="entry name" value="GAF-like_dom_sf"/>
</dbReference>
<organism evidence="3 4">
    <name type="scientific">Laspinema palackyanum D2a</name>
    <dbReference type="NCBI Taxonomy" id="2953684"/>
    <lineage>
        <taxon>Bacteria</taxon>
        <taxon>Bacillati</taxon>
        <taxon>Cyanobacteriota</taxon>
        <taxon>Cyanophyceae</taxon>
        <taxon>Oscillatoriophycideae</taxon>
        <taxon>Oscillatoriales</taxon>
        <taxon>Laspinemataceae</taxon>
        <taxon>Laspinema</taxon>
        <taxon>Laspinema palackyanum</taxon>
    </lineage>
</organism>
<dbReference type="Pfam" id="PF00069">
    <property type="entry name" value="Pkinase"/>
    <property type="match status" value="1"/>
</dbReference>
<dbReference type="InterPro" id="IPR003018">
    <property type="entry name" value="GAF"/>
</dbReference>
<dbReference type="Gene3D" id="3.30.450.40">
    <property type="match status" value="1"/>
</dbReference>
<dbReference type="InterPro" id="IPR000719">
    <property type="entry name" value="Prot_kinase_dom"/>
</dbReference>
<dbReference type="InterPro" id="IPR027417">
    <property type="entry name" value="P-loop_NTPase"/>
</dbReference>
<dbReference type="Gene3D" id="3.60.40.10">
    <property type="entry name" value="PPM-type phosphatase domain"/>
    <property type="match status" value="1"/>
</dbReference>
<dbReference type="EMBL" id="JAMXFF010000024">
    <property type="protein sequence ID" value="MCT7967843.1"/>
    <property type="molecule type" value="Genomic_DNA"/>
</dbReference>
<dbReference type="SUPFAM" id="SSF56112">
    <property type="entry name" value="Protein kinase-like (PK-like)"/>
    <property type="match status" value="1"/>
</dbReference>
<evidence type="ECO:0000256" key="1">
    <source>
        <dbReference type="SAM" id="Coils"/>
    </source>
</evidence>
<dbReference type="SUPFAM" id="SSF52540">
    <property type="entry name" value="P-loop containing nucleoside triphosphate hydrolases"/>
    <property type="match status" value="1"/>
</dbReference>
<dbReference type="Pfam" id="PF07228">
    <property type="entry name" value="SpoIIE"/>
    <property type="match status" value="1"/>
</dbReference>
<dbReference type="PROSITE" id="PS50011">
    <property type="entry name" value="PROTEIN_KINASE_DOM"/>
    <property type="match status" value="1"/>
</dbReference>
<dbReference type="SMART" id="SM00220">
    <property type="entry name" value="S_TKc"/>
    <property type="match status" value="1"/>
</dbReference>
<dbReference type="Pfam" id="PF01590">
    <property type="entry name" value="GAF"/>
    <property type="match status" value="1"/>
</dbReference>
<dbReference type="PROSITE" id="PS00108">
    <property type="entry name" value="PROTEIN_KINASE_ST"/>
    <property type="match status" value="1"/>
</dbReference>
<evidence type="ECO:0000259" key="2">
    <source>
        <dbReference type="PROSITE" id="PS50011"/>
    </source>
</evidence>
<dbReference type="InterPro" id="IPR041664">
    <property type="entry name" value="AAA_16"/>
</dbReference>
<feature type="coiled-coil region" evidence="1">
    <location>
        <begin position="1467"/>
        <end position="1505"/>
    </location>
</feature>
<dbReference type="SMART" id="SM00331">
    <property type="entry name" value="PP2C_SIG"/>
    <property type="match status" value="1"/>
</dbReference>
<evidence type="ECO:0000313" key="4">
    <source>
        <dbReference type="Proteomes" id="UP001525890"/>
    </source>
</evidence>
<dbReference type="Proteomes" id="UP001525890">
    <property type="component" value="Unassembled WGS sequence"/>
</dbReference>
<proteinExistence type="predicted"/>
<name>A0ABT2MSY0_9CYAN</name>
<accession>A0ABT2MSY0</accession>
<keyword evidence="4" id="KW-1185">Reference proteome</keyword>
<dbReference type="InterPro" id="IPR053159">
    <property type="entry name" value="Hybrid_Histidine_Kinase"/>
</dbReference>
<dbReference type="PANTHER" id="PTHR43642:SF1">
    <property type="entry name" value="HYBRID SIGNAL TRANSDUCTION HISTIDINE KINASE G"/>
    <property type="match status" value="1"/>
</dbReference>
<dbReference type="CDD" id="cd14014">
    <property type="entry name" value="STKc_PknB_like"/>
    <property type="match status" value="1"/>
</dbReference>
<dbReference type="RefSeq" id="WP_368007404.1">
    <property type="nucleotide sequence ID" value="NZ_JAMXFF010000024.1"/>
</dbReference>
<keyword evidence="1" id="KW-0175">Coiled coil</keyword>
<dbReference type="InterPro" id="IPR036457">
    <property type="entry name" value="PPM-type-like_dom_sf"/>
</dbReference>
<dbReference type="Gene3D" id="3.40.50.300">
    <property type="entry name" value="P-loop containing nucleotide triphosphate hydrolases"/>
    <property type="match status" value="1"/>
</dbReference>
<dbReference type="Gene3D" id="3.30.200.20">
    <property type="entry name" value="Phosphorylase Kinase, domain 1"/>
    <property type="match status" value="1"/>
</dbReference>
<dbReference type="Gene3D" id="1.10.510.10">
    <property type="entry name" value="Transferase(Phosphotransferase) domain 1"/>
    <property type="match status" value="1"/>
</dbReference>
<dbReference type="SUPFAM" id="SSF81606">
    <property type="entry name" value="PP2C-like"/>
    <property type="match status" value="1"/>
</dbReference>
<feature type="domain" description="Protein kinase" evidence="2">
    <location>
        <begin position="6"/>
        <end position="269"/>
    </location>
</feature>
<gene>
    <name evidence="3" type="ORF">NG799_15995</name>
</gene>
<dbReference type="Pfam" id="PF13191">
    <property type="entry name" value="AAA_16"/>
    <property type="match status" value="1"/>
</dbReference>
<dbReference type="SMART" id="SM00065">
    <property type="entry name" value="GAF"/>
    <property type="match status" value="1"/>
</dbReference>
<dbReference type="PANTHER" id="PTHR43642">
    <property type="entry name" value="HYBRID SIGNAL TRANSDUCTION HISTIDINE KINASE G"/>
    <property type="match status" value="1"/>
</dbReference>
<sequence>MLIPGYQIHQTIYQGLKTIVYRATRTVDDRAVVIKIPSQPYPQPREIARFKHQYELTKNLEIEGIVKPIEVIEFGNNIALIMENSGGVVLNGSIEFSFFQLEKFLSIAIQLAETLGQLHHHHVIHKDIKPQNILINSETGRVKLIDFSIATQLERDTQNAVHPTGLEGTLAYLSPEQTGRMNRVIDYRTDFYSLGVTLYELLCGQLPHQSSDPMELLHCHIAKQPVPPNELLSKIPAMVSAIVMKLLAKMAEDRYQSGFGLKADLEECLRQLQTSGAIAEFPLGRFDISQQLLIPQKLYGRAQSVAHLLQSFARTAAGATEMMLVAGYSGIGKSVLIREIHKPIVAARSYFISGKFDLFKRNIPYSALIDAFSQLIRQLLTESDDRLQDWRTQLLEALGTNGQVIIDVIPEVELLIGPQPPVLNLGPAETQNRFNLVFDKFLGVFTQKEHPIAIFLDDLQWADLASLQFIKRLMFNPNSHYLLIIGAYRDNEVDATHPLMQSLAEIQDMGAVVNEIILQPLEVQDVTQLLADALTCPLERVQPLGELLTQKTGGNPFFLTQLLQSLYSDHLLTFDLKAGMWQWDISCLHQVEITDNVVDLMTKNLQGLAENTQKILQIAACIGHTFDLKFLAVVYERSQLETAREIWPSVQAGFMIPLSENYQFFDELETNPVEYKFLHDRVQQAAYGLIPESQKKAVHLKIGQLLLESTPLEQRSDKIFEIVNQLNISADLLTEISSTKELARLNLIAAKKAKAATAYQAAISYLRRGREFLQLDSWQTDYDLIFEYYLESIETEFVNRDFDEALRLYEFAYPLTQNHLDRVKLSIQKLKINIAKNEFQEAVEFGCLVLNELGLSLSQQPPENLAIAELVDLPLMTEPEKIAALQLLNLIHPPAAISGHPVTMPLIFTMLSLSLDYGNSPPAIYAYAVYSLILCGWMNEIERGYQLAQVAMQLVHQLNAKELIPQTYNILGTNILHWKEHTREAIAALDQSIQSSWEFGNFEFLCHSEMFLCDLLFFTGQPLEVIAKRQVVSVHTLTQLKQDYQINYATIGQQCVASLQGHSENQTPLVGEHFDETQKLSYFLEIQNFLCLFAVYFYKAIFHYLMNPRDRRVLETIILARQYSDAIKSMVIRVECEFYHSLALLAAYPDTDEGDRLGILATVGENQQQLEIWAHHAPMNFQHKYDLVAAEIARVSGEPLLAMELYDRAIAGAAEQGYIQDEAIAYERASEFYHSLGRAKIAQDYLLEGYYRYIRWGAQAKVSQLEGEHPELNSRINNREAKSLKTLSLTPFTGQHITEELDFSTVIKSSQAISGEIVLEQLLKKLMQILIENAGAEQGFLILPRNQQLFIEAMASNEDETSVMVRSLPLEESLTIPSSLVQYVQRTKESVVLSDALNSGQFTTDATLVRREVKSVLCTPIVNQGNLLAIIYLENNLSTDAFTSQRLEIVQILSSQAAIALENSLLYQTLEEKVIERTQQLAAANQEIQELNKQLKSDNLRMRAELEVTRQLQQMMLPTAEEIQAIPGLDIAGFMEPADEIGGDYYDLLQEGDQIKFAIGDVTGHGLESGVVMIMVQTAVRTLIESQEINPSKFLDILNRTIYKNVQRIKAEKSMTLAVLDYENGRVKISGQHEEILIVRQGGIVERIDTVDLGFPIGLISDMVDFVASETVELQPGDGVVLYTDGITEAADINNVQYGLDRLCEVICQNWQFPAEEILQAAIADLRVHIGTQKVYDDITLVVIKQK</sequence>
<dbReference type="SUPFAM" id="SSF55781">
    <property type="entry name" value="GAF domain-like"/>
    <property type="match status" value="1"/>
</dbReference>